<dbReference type="GO" id="GO:0046403">
    <property type="term" value="F:polynucleotide 3'-phosphatase activity"/>
    <property type="evidence" value="ECO:0007669"/>
    <property type="project" value="TreeGrafter"/>
</dbReference>
<dbReference type="AlphaFoldDB" id="A0A1E4U2A4"/>
<dbReference type="GO" id="GO:0003690">
    <property type="term" value="F:double-stranded DNA binding"/>
    <property type="evidence" value="ECO:0007669"/>
    <property type="project" value="TreeGrafter"/>
</dbReference>
<dbReference type="InterPro" id="IPR006549">
    <property type="entry name" value="HAD-SF_hydro_IIIA"/>
</dbReference>
<dbReference type="Gene3D" id="3.40.50.1000">
    <property type="entry name" value="HAD superfamily/HAD-like"/>
    <property type="match status" value="1"/>
</dbReference>
<accession>A0A1E4U2A4</accession>
<sequence>MSKDGDILKLLGKHSTVSKIIKTKKSTTITKKIDTDNLNCLIKFDGWTIIGTHHFYKIPKNIPLDKSIYKLKIASFDLDGTIIKTKSGSRFSRNFKDWKWFNSNTLDILKNYQKNNYLIIIFTNQGGIIAKKEQKSFINFITKLNDILSYLENVFIYVSPKRPNYDKKKINHLISKQQDHDLYRKPNTGMWDELIKYLKENYKIENNNNINGNFEIDLENSFYCGDAAGRPQDFSDSDKVFAKNIGLPFYLPEEIFS</sequence>
<dbReference type="Proteomes" id="UP000094236">
    <property type="component" value="Unassembled WGS sequence"/>
</dbReference>
<dbReference type="NCBIfam" id="TIGR01664">
    <property type="entry name" value="DNA-3'-Pase"/>
    <property type="match status" value="1"/>
</dbReference>
<dbReference type="InterPro" id="IPR006551">
    <property type="entry name" value="Polynucleotide_phosphatase"/>
</dbReference>
<dbReference type="OrthoDB" id="19045at2759"/>
<dbReference type="NCBIfam" id="TIGR01662">
    <property type="entry name" value="HAD-SF-IIIA"/>
    <property type="match status" value="1"/>
</dbReference>
<evidence type="ECO:0000313" key="2">
    <source>
        <dbReference type="Proteomes" id="UP000094236"/>
    </source>
</evidence>
<dbReference type="EMBL" id="KV454011">
    <property type="protein sequence ID" value="ODV98127.1"/>
    <property type="molecule type" value="Genomic_DNA"/>
</dbReference>
<name>A0A1E4U2A4_PACTA</name>
<dbReference type="PANTHER" id="PTHR12083">
    <property type="entry name" value="BIFUNCTIONAL POLYNUCLEOTIDE PHOSPHATASE/KINASE"/>
    <property type="match status" value="1"/>
</dbReference>
<dbReference type="SUPFAM" id="SSF56784">
    <property type="entry name" value="HAD-like"/>
    <property type="match status" value="1"/>
</dbReference>
<dbReference type="Pfam" id="PF08645">
    <property type="entry name" value="PNK3P"/>
    <property type="match status" value="1"/>
</dbReference>
<evidence type="ECO:0008006" key="3">
    <source>
        <dbReference type="Google" id="ProtNLM"/>
    </source>
</evidence>
<dbReference type="InterPro" id="IPR036412">
    <property type="entry name" value="HAD-like_sf"/>
</dbReference>
<keyword evidence="2" id="KW-1185">Reference proteome</keyword>
<dbReference type="GO" id="GO:0046404">
    <property type="term" value="F:ATP-dependent polydeoxyribonucleotide 5'-hydroxyl-kinase activity"/>
    <property type="evidence" value="ECO:0007669"/>
    <property type="project" value="TreeGrafter"/>
</dbReference>
<dbReference type="InterPro" id="IPR023214">
    <property type="entry name" value="HAD_sf"/>
</dbReference>
<organism evidence="1 2">
    <name type="scientific">Pachysolen tannophilus NRRL Y-2460</name>
    <dbReference type="NCBI Taxonomy" id="669874"/>
    <lineage>
        <taxon>Eukaryota</taxon>
        <taxon>Fungi</taxon>
        <taxon>Dikarya</taxon>
        <taxon>Ascomycota</taxon>
        <taxon>Saccharomycotina</taxon>
        <taxon>Pichiomycetes</taxon>
        <taxon>Pachysolenaceae</taxon>
        <taxon>Pachysolen</taxon>
    </lineage>
</organism>
<reference evidence="2" key="1">
    <citation type="submission" date="2016-05" db="EMBL/GenBank/DDBJ databases">
        <title>Comparative genomics of biotechnologically important yeasts.</title>
        <authorList>
            <consortium name="DOE Joint Genome Institute"/>
            <person name="Riley R."/>
            <person name="Haridas S."/>
            <person name="Wolfe K.H."/>
            <person name="Lopes M.R."/>
            <person name="Hittinger C.T."/>
            <person name="Goker M."/>
            <person name="Salamov A."/>
            <person name="Wisecaver J."/>
            <person name="Long T.M."/>
            <person name="Aerts A.L."/>
            <person name="Barry K."/>
            <person name="Choi C."/>
            <person name="Clum A."/>
            <person name="Coughlan A.Y."/>
            <person name="Deshpande S."/>
            <person name="Douglass A.P."/>
            <person name="Hanson S.J."/>
            <person name="Klenk H.-P."/>
            <person name="Labutti K."/>
            <person name="Lapidus A."/>
            <person name="Lindquist E."/>
            <person name="Lipzen A."/>
            <person name="Meier-Kolthoff J.P."/>
            <person name="Ohm R.A."/>
            <person name="Otillar R.P."/>
            <person name="Pangilinan J."/>
            <person name="Peng Y."/>
            <person name="Rokas A."/>
            <person name="Rosa C.A."/>
            <person name="Scheuner C."/>
            <person name="Sibirny A.A."/>
            <person name="Slot J.C."/>
            <person name="Stielow J.B."/>
            <person name="Sun H."/>
            <person name="Kurtzman C.P."/>
            <person name="Blackwell M."/>
            <person name="Grigoriev I.V."/>
            <person name="Jeffries T.W."/>
        </authorList>
    </citation>
    <scope>NUCLEOTIDE SEQUENCE [LARGE SCALE GENOMIC DNA]</scope>
    <source>
        <strain evidence="2">NRRL Y-2460</strain>
    </source>
</reference>
<proteinExistence type="predicted"/>
<gene>
    <name evidence="1" type="ORF">PACTADRAFT_31537</name>
</gene>
<protein>
    <recommendedName>
        <fullName evidence="3">DNA 3'-phosphatase</fullName>
    </recommendedName>
</protein>
<dbReference type="GO" id="GO:0006281">
    <property type="term" value="P:DNA repair"/>
    <property type="evidence" value="ECO:0007669"/>
    <property type="project" value="TreeGrafter"/>
</dbReference>
<dbReference type="InterPro" id="IPR013954">
    <property type="entry name" value="PNK3P"/>
</dbReference>
<dbReference type="PANTHER" id="PTHR12083:SF9">
    <property type="entry name" value="BIFUNCTIONAL POLYNUCLEOTIDE PHOSPHATASE_KINASE"/>
    <property type="match status" value="1"/>
</dbReference>
<dbReference type="STRING" id="669874.A0A1E4U2A4"/>
<evidence type="ECO:0000313" key="1">
    <source>
        <dbReference type="EMBL" id="ODV98127.1"/>
    </source>
</evidence>